<accession>A0A917NS87</accession>
<feature type="transmembrane region" description="Helical" evidence="1">
    <location>
        <begin position="69"/>
        <end position="88"/>
    </location>
</feature>
<dbReference type="Pfam" id="PF19728">
    <property type="entry name" value="DUF6220"/>
    <property type="match status" value="1"/>
</dbReference>
<reference evidence="2" key="2">
    <citation type="submission" date="2020-09" db="EMBL/GenBank/DDBJ databases">
        <authorList>
            <person name="Sun Q."/>
            <person name="Zhou Y."/>
        </authorList>
    </citation>
    <scope>NUCLEOTIDE SEQUENCE</scope>
    <source>
        <strain evidence="2">CGMCC 1.3617</strain>
    </source>
</reference>
<protein>
    <submittedName>
        <fullName evidence="2">Uncharacterized protein</fullName>
    </submittedName>
</protein>
<dbReference type="InterPro" id="IPR046192">
    <property type="entry name" value="DUF6220"/>
</dbReference>
<keyword evidence="3" id="KW-1185">Reference proteome</keyword>
<keyword evidence="1" id="KW-1133">Transmembrane helix</keyword>
<name>A0A917NS87_9PROT</name>
<feature type="transmembrane region" description="Helical" evidence="1">
    <location>
        <begin position="40"/>
        <end position="57"/>
    </location>
</feature>
<evidence type="ECO:0000313" key="3">
    <source>
        <dbReference type="Proteomes" id="UP000661507"/>
    </source>
</evidence>
<comment type="caution">
    <text evidence="2">The sequence shown here is derived from an EMBL/GenBank/DDBJ whole genome shotgun (WGS) entry which is preliminary data.</text>
</comment>
<proteinExistence type="predicted"/>
<dbReference type="RefSeq" id="WP_188968571.1">
    <property type="nucleotide sequence ID" value="NZ_BMKW01000008.1"/>
</dbReference>
<sequence>MTPPTIRILAASLLGLIALQFTLAGLGVFATGSAWEAHRAVGTAFALPLAALAWFIGRDARLRTLRRHVATVVGLYAMQFGWLALGRLTGLPEIQALHAVNGMALAGFTDALFRAARRSPATIA</sequence>
<dbReference type="Proteomes" id="UP000661507">
    <property type="component" value="Unassembled WGS sequence"/>
</dbReference>
<keyword evidence="1" id="KW-0812">Transmembrane</keyword>
<keyword evidence="1" id="KW-0472">Membrane</keyword>
<organism evidence="2 3">
    <name type="scientific">Neoroseomonas lacus</name>
    <dbReference type="NCBI Taxonomy" id="287609"/>
    <lineage>
        <taxon>Bacteria</taxon>
        <taxon>Pseudomonadati</taxon>
        <taxon>Pseudomonadota</taxon>
        <taxon>Alphaproteobacteria</taxon>
        <taxon>Acetobacterales</taxon>
        <taxon>Acetobacteraceae</taxon>
        <taxon>Neoroseomonas</taxon>
    </lineage>
</organism>
<evidence type="ECO:0000256" key="1">
    <source>
        <dbReference type="SAM" id="Phobius"/>
    </source>
</evidence>
<evidence type="ECO:0000313" key="2">
    <source>
        <dbReference type="EMBL" id="GGJ23315.1"/>
    </source>
</evidence>
<dbReference type="EMBL" id="BMKW01000008">
    <property type="protein sequence ID" value="GGJ23315.1"/>
    <property type="molecule type" value="Genomic_DNA"/>
</dbReference>
<gene>
    <name evidence="2" type="ORF">GCM10011320_33300</name>
</gene>
<dbReference type="AlphaFoldDB" id="A0A917NS87"/>
<reference evidence="2" key="1">
    <citation type="journal article" date="2014" name="Int. J. Syst. Evol. Microbiol.">
        <title>Complete genome sequence of Corynebacterium casei LMG S-19264T (=DSM 44701T), isolated from a smear-ripened cheese.</title>
        <authorList>
            <consortium name="US DOE Joint Genome Institute (JGI-PGF)"/>
            <person name="Walter F."/>
            <person name="Albersmeier A."/>
            <person name="Kalinowski J."/>
            <person name="Ruckert C."/>
        </authorList>
    </citation>
    <scope>NUCLEOTIDE SEQUENCE</scope>
    <source>
        <strain evidence="2">CGMCC 1.3617</strain>
    </source>
</reference>